<evidence type="ECO:0000313" key="2">
    <source>
        <dbReference type="EMBL" id="GBD00174.1"/>
    </source>
</evidence>
<sequence length="253" mass="28436">MAKLGYDDTPFLPGSPWRVHDGNRPQPPVVTPGKVWGDPPSDAVVLFDGTDLAKWRSVRDGGPAQWKVENGYMEVVPGTGDIQTVDEFGDCQLHLEWMAESPPKSDGQGRSNSGVFLMGRYEIQVLDCYQNTTYPDGTTAAIYGQYPPLVNACKPPGEWQTYDIVWIAPRFDTNGQLVRPAYLTVFHNGVLVHYHTPLLGPTGHRILPKYEPHPPIGPLRLQDHGDRVRFRNIWYRPLKGYDGAPEWRPSIYA</sequence>
<organism evidence="2 3">
    <name type="scientific">Candidatus Fervidibacter japonicus</name>
    <dbReference type="NCBI Taxonomy" id="2035412"/>
    <lineage>
        <taxon>Bacteria</taxon>
        <taxon>Candidatus Fervidibacterota</taxon>
        <taxon>Candidatus Fervidibacter</taxon>
    </lineage>
</organism>
<name>A0A2H5XG57_9BACT</name>
<proteinExistence type="predicted"/>
<protein>
    <recommendedName>
        <fullName evidence="1">3-keto-alpha-glucoside-1,2-lyase/3-keto-2-hydroxy-glucal hydratase domain-containing protein</fullName>
    </recommendedName>
</protein>
<gene>
    <name evidence="2" type="ORF">HRbin17_02711</name>
</gene>
<dbReference type="Pfam" id="PF06439">
    <property type="entry name" value="3keto-disac_hyd"/>
    <property type="match status" value="1"/>
</dbReference>
<dbReference type="Gene3D" id="2.60.120.560">
    <property type="entry name" value="Exo-inulinase, domain 1"/>
    <property type="match status" value="1"/>
</dbReference>
<evidence type="ECO:0000313" key="3">
    <source>
        <dbReference type="Proteomes" id="UP000236173"/>
    </source>
</evidence>
<comment type="caution">
    <text evidence="2">The sequence shown here is derived from an EMBL/GenBank/DDBJ whole genome shotgun (WGS) entry which is preliminary data.</text>
</comment>
<reference evidence="3" key="1">
    <citation type="submission" date="2017-09" db="EMBL/GenBank/DDBJ databases">
        <title>Metaegenomics of thermophilic ammonia-oxidizing enrichment culture.</title>
        <authorList>
            <person name="Kato S."/>
            <person name="Suzuki K."/>
        </authorList>
    </citation>
    <scope>NUCLEOTIDE SEQUENCE [LARGE SCALE GENOMIC DNA]</scope>
</reference>
<dbReference type="Proteomes" id="UP000236173">
    <property type="component" value="Unassembled WGS sequence"/>
</dbReference>
<evidence type="ECO:0000259" key="1">
    <source>
        <dbReference type="Pfam" id="PF06439"/>
    </source>
</evidence>
<dbReference type="AlphaFoldDB" id="A0A2H5XG57"/>
<dbReference type="EMBL" id="BEHT01000056">
    <property type="protein sequence ID" value="GBD00174.1"/>
    <property type="molecule type" value="Genomic_DNA"/>
</dbReference>
<dbReference type="GO" id="GO:0016787">
    <property type="term" value="F:hydrolase activity"/>
    <property type="evidence" value="ECO:0007669"/>
    <property type="project" value="InterPro"/>
</dbReference>
<dbReference type="InterPro" id="IPR010496">
    <property type="entry name" value="AL/BT2_dom"/>
</dbReference>
<feature type="domain" description="3-keto-alpha-glucoside-1,2-lyase/3-keto-2-hydroxy-glucal hydratase" evidence="1">
    <location>
        <begin position="43"/>
        <end position="235"/>
    </location>
</feature>
<accession>A0A2H5XG57</accession>